<evidence type="ECO:0000256" key="2">
    <source>
        <dbReference type="ARBA" id="ARBA00012438"/>
    </source>
</evidence>
<name>A0A1I2N539_9FLAO</name>
<dbReference type="SMART" id="SM00387">
    <property type="entry name" value="HATPase_c"/>
    <property type="match status" value="1"/>
</dbReference>
<dbReference type="InterPro" id="IPR003661">
    <property type="entry name" value="HisK_dim/P_dom"/>
</dbReference>
<dbReference type="SMART" id="SM00086">
    <property type="entry name" value="PAC"/>
    <property type="match status" value="7"/>
</dbReference>
<feature type="domain" description="PAC" evidence="9">
    <location>
        <begin position="727"/>
        <end position="781"/>
    </location>
</feature>
<feature type="domain" description="PAC" evidence="9">
    <location>
        <begin position="474"/>
        <end position="528"/>
    </location>
</feature>
<dbReference type="SUPFAM" id="SSF55785">
    <property type="entry name" value="PYP-like sensor domain (PAS domain)"/>
    <property type="match status" value="8"/>
</dbReference>
<dbReference type="SMART" id="SM00091">
    <property type="entry name" value="PAS"/>
    <property type="match status" value="7"/>
</dbReference>
<dbReference type="Pfam" id="PF13426">
    <property type="entry name" value="PAS_9"/>
    <property type="match status" value="1"/>
</dbReference>
<dbReference type="CDD" id="cd00130">
    <property type="entry name" value="PAS"/>
    <property type="match status" value="5"/>
</dbReference>
<feature type="domain" description="PAC" evidence="9">
    <location>
        <begin position="1151"/>
        <end position="1203"/>
    </location>
</feature>
<dbReference type="InterPro" id="IPR000700">
    <property type="entry name" value="PAS-assoc_C"/>
</dbReference>
<evidence type="ECO:0000256" key="3">
    <source>
        <dbReference type="ARBA" id="ARBA00022553"/>
    </source>
</evidence>
<dbReference type="InterPro" id="IPR036097">
    <property type="entry name" value="HisK_dim/P_sf"/>
</dbReference>
<dbReference type="Pfam" id="PF00512">
    <property type="entry name" value="HisKA"/>
    <property type="match status" value="1"/>
</dbReference>
<keyword evidence="5" id="KW-0418">Kinase</keyword>
<dbReference type="PROSITE" id="PS50112">
    <property type="entry name" value="PAS"/>
    <property type="match status" value="5"/>
</dbReference>
<protein>
    <recommendedName>
        <fullName evidence="2">histidine kinase</fullName>
        <ecNumber evidence="2">2.7.13.3</ecNumber>
    </recommendedName>
</protein>
<feature type="coiled-coil region" evidence="6">
    <location>
        <begin position="1058"/>
        <end position="1085"/>
    </location>
</feature>
<dbReference type="InterPro" id="IPR013767">
    <property type="entry name" value="PAS_fold"/>
</dbReference>
<feature type="domain" description="PAS" evidence="8">
    <location>
        <begin position="529"/>
        <end position="602"/>
    </location>
</feature>
<evidence type="ECO:0000259" key="9">
    <source>
        <dbReference type="PROSITE" id="PS50113"/>
    </source>
</evidence>
<accession>A0A1I2N539</accession>
<dbReference type="EC" id="2.7.13.3" evidence="2"/>
<dbReference type="InterPro" id="IPR001610">
    <property type="entry name" value="PAC"/>
</dbReference>
<dbReference type="CDD" id="cd00082">
    <property type="entry name" value="HisKA"/>
    <property type="match status" value="1"/>
</dbReference>
<keyword evidence="6" id="KW-0175">Coiled coil</keyword>
<dbReference type="PROSITE" id="PS50113">
    <property type="entry name" value="PAC"/>
    <property type="match status" value="6"/>
</dbReference>
<feature type="domain" description="PAS" evidence="8">
    <location>
        <begin position="1075"/>
        <end position="1147"/>
    </location>
</feature>
<dbReference type="InterPro" id="IPR013655">
    <property type="entry name" value="PAS_fold_3"/>
</dbReference>
<feature type="coiled-coil region" evidence="6">
    <location>
        <begin position="1194"/>
        <end position="1225"/>
    </location>
</feature>
<feature type="domain" description="PAS" evidence="8">
    <location>
        <begin position="400"/>
        <end position="441"/>
    </location>
</feature>
<dbReference type="Gene3D" id="1.10.287.130">
    <property type="match status" value="1"/>
</dbReference>
<dbReference type="SMART" id="SM00388">
    <property type="entry name" value="HisKA"/>
    <property type="match status" value="1"/>
</dbReference>
<proteinExistence type="predicted"/>
<dbReference type="RefSeq" id="WP_093305396.1">
    <property type="nucleotide sequence ID" value="NZ_FOOH01000018.1"/>
</dbReference>
<evidence type="ECO:0000259" key="7">
    <source>
        <dbReference type="PROSITE" id="PS50109"/>
    </source>
</evidence>
<dbReference type="InterPro" id="IPR052162">
    <property type="entry name" value="Sensor_kinase/Photoreceptor"/>
</dbReference>
<dbReference type="SUPFAM" id="SSF55874">
    <property type="entry name" value="ATPase domain of HSP90 chaperone/DNA topoisomerase II/histidine kinase"/>
    <property type="match status" value="1"/>
</dbReference>
<feature type="domain" description="PAS" evidence="8">
    <location>
        <begin position="657"/>
        <end position="727"/>
    </location>
</feature>
<evidence type="ECO:0000256" key="6">
    <source>
        <dbReference type="SAM" id="Coils"/>
    </source>
</evidence>
<dbReference type="InterPro" id="IPR035965">
    <property type="entry name" value="PAS-like_dom_sf"/>
</dbReference>
<dbReference type="FunFam" id="3.30.565.10:FF:000006">
    <property type="entry name" value="Sensor histidine kinase WalK"/>
    <property type="match status" value="1"/>
</dbReference>
<dbReference type="InterPro" id="IPR036890">
    <property type="entry name" value="HATPase_C_sf"/>
</dbReference>
<dbReference type="PANTHER" id="PTHR43304">
    <property type="entry name" value="PHYTOCHROME-LIKE PROTEIN CPH1"/>
    <property type="match status" value="1"/>
</dbReference>
<keyword evidence="11" id="KW-1185">Reference proteome</keyword>
<dbReference type="EMBL" id="FOOH01000018">
    <property type="protein sequence ID" value="SFF98210.1"/>
    <property type="molecule type" value="Genomic_DNA"/>
</dbReference>
<dbReference type="PRINTS" id="PR00344">
    <property type="entry name" value="BCTRLSENSOR"/>
</dbReference>
<sequence length="1443" mass="167844">MINLTQQKEVFLSFPDNCFLLLPDDPKFTIIEVNRAFMKTSGMKREQLVGNGMLEVFGKENKDHDFIKIITKFLREAIEFGEPNHIHQVRYDLPDEKGTLQRKIWEADNIPIKNENGEIEFILHRVRDITQVIRTREEGQASLKSLKENEKFLKETQEVAKIGSWQLDIEQNTLSWSNMLKEIHEVPQDFTPGLDAAIGFYKTEKDRTTIKNAVSNAIEIGKTFDLELEIITAKNNDKWIRATGKPHFKNGKCVRVFGATQDITSRKLAQIRLENINDNIPGVVFRYKLKPNGDDQLMYISEGVRNVWGITPQEATRDNSVVWDLYYEDDVPGLKKTINESAGNLNMWTYEWRVKHPEKGLRWNRGFGTPQKMADESVVWDCIVLDVTEKKLAYELLEINESRQRSLLESQTNYVIRTDTEGNYTYYNSKFKEDFGWIDTEEGLIGNSCMIAVVEEDRPKVQETAIKCLENPNETFQIEIGKPRRDGKTRTTVWDFIALCDAEGNPNEIQCIGIDISEKKEAELSLNEAKKQYEGLINSIEGVFWEMDAKTFEFTFVSEQAKDLIGIKPKDWYHDADFWQNHIHPEDREYAVNFCSNQVKKGNNHSFEYRMQKADGSYVWLSDVVSVIRENGEIKWLRGIMTDISKRKRAEEQIQLSEQRFKGLVQEGGDLIAILDENGDYIYASPTSVSVLGFTQEDFKNRNAFDFIHPDDLPKVQKEFAKIEQQKRIEISGFRFKHKNGDWRWLETTLTNLSDDPAVNGYVSNARDITDKKRFQELENLERKVLEMNFKKTSRLKEILNFYVESLEKINPNAFFVIQKFENENLSYWASGEIQPSLVEALNELGIEKREKIFSVFDEGKPVNLKINKIPDSNLKALALENEIESCSTYPIIDSKGERLGIFTVFYKKEHFSEEKKEQRSIKRAVGLLQLIIEFQINELALKRSNQRYEFVNKATEDAIYDWDVVKDELKWGDGFYKMVGADREDAKFSLGKWSEGVHPNHIAEVYESLENSLKDKSKNKWSSEYLFRKANGDFLNIIDNGYIIRNEEGLAVRMIGVLRDVSDIRAYEKELENANERYRYVTKATSDAIWDYDVVEGELFWGAGFENLFGYNLNEFKPKLSTWYNKIHPEDQGRIVNSFQEFLNSEDTIWEEEYRYINAQGEYLDVFDRGFVVRDKNNKALRVVGAMQDISRKKQYEISLKKLNAELKERAKELATSNAELEQFAYVASHDLQEPLRMVTSFLTQLEKKYADVLDEKGLLYIDFAVDGAKRMRQIILDLLEFSRVGRTEDKLETVALDDILKEIKYLYRKRIEERNVKIIYGNLPVLKVPKSPIRQVFQNIISNAIKYSKPEVNPTITIDFQETVNFWEFSIKDNGIGIDKEYFDRIFVIFQRLHHRDEYSGTGMGLAVTKKIIENLGGNIWVESQEGNGSIFHFTISKYIS</sequence>
<feature type="domain" description="PAC" evidence="9">
    <location>
        <begin position="1022"/>
        <end position="1074"/>
    </location>
</feature>
<feature type="domain" description="Histidine kinase" evidence="7">
    <location>
        <begin position="1228"/>
        <end position="1442"/>
    </location>
</feature>
<dbReference type="GO" id="GO:0006355">
    <property type="term" value="P:regulation of DNA-templated transcription"/>
    <property type="evidence" value="ECO:0007669"/>
    <property type="project" value="InterPro"/>
</dbReference>
<dbReference type="Pfam" id="PF08447">
    <property type="entry name" value="PAS_3"/>
    <property type="match status" value="5"/>
</dbReference>
<dbReference type="InterPro" id="IPR000014">
    <property type="entry name" value="PAS"/>
</dbReference>
<dbReference type="GO" id="GO:0000155">
    <property type="term" value="F:phosphorelay sensor kinase activity"/>
    <property type="evidence" value="ECO:0007669"/>
    <property type="project" value="InterPro"/>
</dbReference>
<dbReference type="PROSITE" id="PS50109">
    <property type="entry name" value="HIS_KIN"/>
    <property type="match status" value="1"/>
</dbReference>
<feature type="domain" description="PAC" evidence="9">
    <location>
        <begin position="224"/>
        <end position="275"/>
    </location>
</feature>
<dbReference type="InterPro" id="IPR003594">
    <property type="entry name" value="HATPase_dom"/>
</dbReference>
<feature type="domain" description="PAS" evidence="8">
    <location>
        <begin position="269"/>
        <end position="345"/>
    </location>
</feature>
<dbReference type="Pfam" id="PF02518">
    <property type="entry name" value="HATPase_c"/>
    <property type="match status" value="1"/>
</dbReference>
<feature type="domain" description="PAC" evidence="9">
    <location>
        <begin position="605"/>
        <end position="656"/>
    </location>
</feature>
<dbReference type="Gene3D" id="3.30.450.20">
    <property type="entry name" value="PAS domain"/>
    <property type="match status" value="8"/>
</dbReference>
<dbReference type="Gene3D" id="3.30.565.10">
    <property type="entry name" value="Histidine kinase-like ATPase, C-terminal domain"/>
    <property type="match status" value="1"/>
</dbReference>
<dbReference type="PANTHER" id="PTHR43304:SF1">
    <property type="entry name" value="PAC DOMAIN-CONTAINING PROTEIN"/>
    <property type="match status" value="1"/>
</dbReference>
<keyword evidence="3" id="KW-0597">Phosphoprotein</keyword>
<dbReference type="InterPro" id="IPR005467">
    <property type="entry name" value="His_kinase_dom"/>
</dbReference>
<keyword evidence="4" id="KW-0808">Transferase</keyword>
<evidence type="ECO:0000256" key="1">
    <source>
        <dbReference type="ARBA" id="ARBA00000085"/>
    </source>
</evidence>
<dbReference type="Pfam" id="PF00989">
    <property type="entry name" value="PAS"/>
    <property type="match status" value="1"/>
</dbReference>
<evidence type="ECO:0000256" key="4">
    <source>
        <dbReference type="ARBA" id="ARBA00022679"/>
    </source>
</evidence>
<comment type="catalytic activity">
    <reaction evidence="1">
        <text>ATP + protein L-histidine = ADP + protein N-phospho-L-histidine.</text>
        <dbReference type="EC" id="2.7.13.3"/>
    </reaction>
</comment>
<dbReference type="InterPro" id="IPR004358">
    <property type="entry name" value="Sig_transdc_His_kin-like_C"/>
</dbReference>
<gene>
    <name evidence="10" type="ORF">SAMN04488033_11833</name>
</gene>
<evidence type="ECO:0000313" key="10">
    <source>
        <dbReference type="EMBL" id="SFF98210.1"/>
    </source>
</evidence>
<dbReference type="SUPFAM" id="SSF47384">
    <property type="entry name" value="Homodimeric domain of signal transducing histidine kinase"/>
    <property type="match status" value="1"/>
</dbReference>
<evidence type="ECO:0000256" key="5">
    <source>
        <dbReference type="ARBA" id="ARBA00022777"/>
    </source>
</evidence>
<dbReference type="Proteomes" id="UP000199116">
    <property type="component" value="Unassembled WGS sequence"/>
</dbReference>
<evidence type="ECO:0000313" key="11">
    <source>
        <dbReference type="Proteomes" id="UP000199116"/>
    </source>
</evidence>
<organism evidence="10 11">
    <name type="scientific">Salegentibacter agarivorans</name>
    <dbReference type="NCBI Taxonomy" id="345907"/>
    <lineage>
        <taxon>Bacteria</taxon>
        <taxon>Pseudomonadati</taxon>
        <taxon>Bacteroidota</taxon>
        <taxon>Flavobacteriia</taxon>
        <taxon>Flavobacteriales</taxon>
        <taxon>Flavobacteriaceae</taxon>
        <taxon>Salegentibacter</taxon>
    </lineage>
</organism>
<dbReference type="NCBIfam" id="TIGR00229">
    <property type="entry name" value="sensory_box"/>
    <property type="match status" value="5"/>
</dbReference>
<evidence type="ECO:0000259" key="8">
    <source>
        <dbReference type="PROSITE" id="PS50112"/>
    </source>
</evidence>
<reference evidence="11" key="1">
    <citation type="submission" date="2016-10" db="EMBL/GenBank/DDBJ databases">
        <authorList>
            <person name="Varghese N."/>
            <person name="Submissions S."/>
        </authorList>
    </citation>
    <scope>NUCLEOTIDE SEQUENCE [LARGE SCALE GENOMIC DNA]</scope>
    <source>
        <strain evidence="11">DSM 23515</strain>
    </source>
</reference>